<evidence type="ECO:0000313" key="1">
    <source>
        <dbReference type="EMBL" id="OKP81960.1"/>
    </source>
</evidence>
<gene>
    <name evidence="1" type="ORF">A3844_24180</name>
</gene>
<keyword evidence="2" id="KW-1185">Reference proteome</keyword>
<evidence type="ECO:0008006" key="3">
    <source>
        <dbReference type="Google" id="ProtNLM"/>
    </source>
</evidence>
<reference evidence="1 2" key="1">
    <citation type="submission" date="2016-03" db="EMBL/GenBank/DDBJ databases">
        <authorList>
            <person name="Sant'Anna F.H."/>
            <person name="Ambrosini A."/>
            <person name="Souza R."/>
            <person name="Bach E."/>
            <person name="Fernandes G."/>
            <person name="Balsanelli E."/>
            <person name="Baura V.A."/>
            <person name="Souza E.M."/>
            <person name="Passaglia L."/>
        </authorList>
    </citation>
    <scope>NUCLEOTIDE SEQUENCE [LARGE SCALE GENOMIC DNA]</scope>
    <source>
        <strain evidence="1 2">P26E</strain>
    </source>
</reference>
<sequence>MDWLHDFDEELRLVFKDCSIIISGFPEPIRAQGLSYLEQFNVFSTGSHKNYICYLLPFWLRDGYGLTDAEVRQLSVGNVFCMLYFFIQDDLIDSSEDSAARKLPLANLLYVEFLNRYRPLFPSDSLFWLCFNRYILEWADSMAGEAHGDYFLNDRLKISHKASPLKLTSTAVLLYSGNASLITEAEDVLHTILLTLQMLDDYEDWEQDLAGGSYNCLLSLVCCHFNTQREALTKTQVKDYIYTTGGLAEYAETALSNHRKLEHCQLNAPHLISFHQMMVKNLQHMAAAIEAEKQLLQHGGLSYWLSKHINL</sequence>
<organism evidence="1 2">
    <name type="scientific">Paenibacillus helianthi</name>
    <dbReference type="NCBI Taxonomy" id="1349432"/>
    <lineage>
        <taxon>Bacteria</taxon>
        <taxon>Bacillati</taxon>
        <taxon>Bacillota</taxon>
        <taxon>Bacilli</taxon>
        <taxon>Bacillales</taxon>
        <taxon>Paenibacillaceae</taxon>
        <taxon>Paenibacillus</taxon>
    </lineage>
</organism>
<dbReference type="Proteomes" id="UP000186058">
    <property type="component" value="Unassembled WGS sequence"/>
</dbReference>
<protein>
    <recommendedName>
        <fullName evidence="3">Terpene synthase</fullName>
    </recommendedName>
</protein>
<dbReference type="RefSeq" id="WP_074108760.1">
    <property type="nucleotide sequence ID" value="NZ_LVWI01000070.1"/>
</dbReference>
<comment type="caution">
    <text evidence="1">The sequence shown here is derived from an EMBL/GenBank/DDBJ whole genome shotgun (WGS) entry which is preliminary data.</text>
</comment>
<accession>A0ABX3EJT3</accession>
<dbReference type="EMBL" id="LVWI01000070">
    <property type="protein sequence ID" value="OKP81960.1"/>
    <property type="molecule type" value="Genomic_DNA"/>
</dbReference>
<evidence type="ECO:0000313" key="2">
    <source>
        <dbReference type="Proteomes" id="UP000186058"/>
    </source>
</evidence>
<name>A0ABX3EJT3_9BACL</name>
<proteinExistence type="predicted"/>